<feature type="transmembrane region" description="Helical" evidence="2">
    <location>
        <begin position="1770"/>
        <end position="1792"/>
    </location>
</feature>
<name>A0A067NKW2_PLEO1</name>
<evidence type="ECO:0000313" key="4">
    <source>
        <dbReference type="EMBL" id="KDQ24226.1"/>
    </source>
</evidence>
<protein>
    <recommendedName>
        <fullName evidence="3">Teneurin-like YD-shell domain-containing protein</fullName>
    </recommendedName>
</protein>
<evidence type="ECO:0000313" key="5">
    <source>
        <dbReference type="Proteomes" id="UP000027073"/>
    </source>
</evidence>
<organism evidence="4 5">
    <name type="scientific">Pleurotus ostreatus (strain PC15)</name>
    <name type="common">Oyster mushroom</name>
    <dbReference type="NCBI Taxonomy" id="1137138"/>
    <lineage>
        <taxon>Eukaryota</taxon>
        <taxon>Fungi</taxon>
        <taxon>Dikarya</taxon>
        <taxon>Basidiomycota</taxon>
        <taxon>Agaricomycotina</taxon>
        <taxon>Agaricomycetes</taxon>
        <taxon>Agaricomycetidae</taxon>
        <taxon>Agaricales</taxon>
        <taxon>Pleurotineae</taxon>
        <taxon>Pleurotaceae</taxon>
        <taxon>Pleurotus</taxon>
    </lineage>
</organism>
<sequence length="2053" mass="220875">MSNEIVGTLKIDHGVDPSGSLICTVPVRVPSAKMAPDLSLSYHSAANYASAIGMGWVLKGVSYVERVQATIAQDGYRGIINYDSKDCFSLNGQRLINIGGNEYRYELEQWSKVVAQGSDPSNPDSWIEYLPNGSRRTYGASTDSNIKAIGKGATRVWAATEFTDAFSNYVSYSYNSDTALASSSGAFYIAEISYGGNRNLNMAHQRVIEFNYETRSDVRIKYVGGAKVATDQRLVSIDAKVNGKLIHTHKLTYDQAPSTGGSRLIQVTLVDAETGASVRPLKFSWVNGNPAIFDGVKAPVELNPNDSNAQIFPLDVSAKGKSDLVIAARRLVNNASQLHLAVHETDVNGTISTTPSSEFQDGIGYPTQLIPIDINGDGRNDFLHIFKSLDSYTLTVLTSTSGGYKTQQGYLFKPEYIGGYFYAGDFEGNGHIGLVYIYQVLKSGTPQIRFIQFTSDDNATFTPKAPVDGPLGVSVDSVKVVVGDLNGNHAEDVFLMSSKLVDNNTIVHIDLLESQDGNLVYRSDQPLADAGKTITWLSTISFLPFGADEDGKTSLLVATKNLSGNLQVQMLRSTGPSLLPPTAPIVTDIAYSGNLTLARTTTPFAVDLVNTFATVGGSTNVDVLRFANDSFVKVVGVTQPGVHSSIVSWADLRGIGRADCVLSSLDFSGKLSIAAMPCSTLQPIDYITGYENGLGAKVSVTYAPLSDRTTYTTDATSRLSAIGIGSPLPAVNGLARNVSFTAALNSTSAISPVAAQARSQIVYFPSYVVKQLAHAPYAAKPSLVDETVYTYKNARYSYDGRGWQGFESVDKISRSLGSQVTTAYYQDFPLLGQIKSVTCVLANTSTLLQTTTNSWKPVAGNGGKNQYIALSAVKESFYEEGVPTYDVNVSYENDAYGNITTTTIQTQNSKSPLIILSEYANDTSSWVLGNKTIDIVKQAGDTLKQTKYSYHPATSVVTKNSQWVQGDEWSTQTADLDAAGNEITIHGPGPALRRLSYDSTYSHCTSSTVYTSATDSLTESATYDLAFEQPITTTTPNGEVTSVKYDVLGRMIETSLGGIVVTKQSYEVAGNDFRKVEYGLLDPLQQTMYKTVSHIDGMNRAWKTERPRPDNPNTLIFSEMEYDGAGRLVRSSRDYFSGSTPTYSTTTYDALSRVIKRTNPAASSDVAPLTVTYEYSFSGGSTKVTQTRSDGQSPNDAITTQYVQALPNPQPSSQNLVRNFVVKVVDEVGNPVDTAYDGLGRPISVSDAGGVELAVQWDGTSRITEKKISQPVGGTPKLILHTSSVYEDDICQMTAINNLAGTRSIMKLDWVQRPLEKKTADETLTFTYDVGGHYPKERLVSVSSSKNIQRTYDYDIHGHLTSDTLTIDGESYASSYTWSLSGALLQMTNPDGSVVNRTLLTDGKSISNIELLDASGSKRASVALDDYSDVFSRPLKCTFGNGIVATSALADNGTVASLSLAKGGSSLHSQSWKIDAFSRIRQHDVKSGSLDLGSGNSSYAYNSAGQLTSRSLATTSSDAQPVEAFSYDQSGNLTQIGESLFVNNGWQLSEIRDQSGATQFSFKYSDDGKMTAKLDASGKETRVMKYDSEGRLSEVDGSTFVYDFSSRLIKATLPNGDVTIYPTQSYEVDIPSCGEAVHTSYIVQGYRRAAFKSSSESFSVNYFHTDHLGSITAVSDESGDIITQYDYDPYGQVSIIKGADVSRYKFSGKEKFGDLYYFGARFYDPEIGRFLTIDNYPLSMEGIKPSTFNMYLFSRNDPINFIDLNGNVPWWHWLVDAVLVAVGIACLFIPVVGSIIGGALIGAGVNGFGYDIQASISGENNDKDWGIQLGIGAAIGAIGGAASGILDATLPAASFANLAGATGANGAKIVGTFVLRTTIRMGIQTALGSGLSALGTVMENAIYGRPLGEGVAQSAATGAWQGAVASAFDFGIGLKGEKTAVNKFWQQKGSYNVTPVAKVATKFNPTKLLIELGTNLVGPAVDIATGVAASEIDRSKESQDNQSAQSAAPGQISIMAGSQIPFPRFLPIENTMLIAEYMAWLLMNGMPKASLKF</sequence>
<dbReference type="Proteomes" id="UP000027073">
    <property type="component" value="Unassembled WGS sequence"/>
</dbReference>
<dbReference type="OrthoDB" id="442731at2759"/>
<evidence type="ECO:0000256" key="2">
    <source>
        <dbReference type="SAM" id="Phobius"/>
    </source>
</evidence>
<dbReference type="InParanoid" id="A0A067NKW2"/>
<dbReference type="STRING" id="1137138.A0A067NKW2"/>
<dbReference type="InterPro" id="IPR056823">
    <property type="entry name" value="TEN-like_YD-shell"/>
</dbReference>
<keyword evidence="1" id="KW-0677">Repeat</keyword>
<reference evidence="5" key="1">
    <citation type="journal article" date="2014" name="Proc. Natl. Acad. Sci. U.S.A.">
        <title>Extensive sampling of basidiomycete genomes demonstrates inadequacy of the white-rot/brown-rot paradigm for wood decay fungi.</title>
        <authorList>
            <person name="Riley R."/>
            <person name="Salamov A.A."/>
            <person name="Brown D.W."/>
            <person name="Nagy L.G."/>
            <person name="Floudas D."/>
            <person name="Held B.W."/>
            <person name="Levasseur A."/>
            <person name="Lombard V."/>
            <person name="Morin E."/>
            <person name="Otillar R."/>
            <person name="Lindquist E.A."/>
            <person name="Sun H."/>
            <person name="LaButti K.M."/>
            <person name="Schmutz J."/>
            <person name="Jabbour D."/>
            <person name="Luo H."/>
            <person name="Baker S.E."/>
            <person name="Pisabarro A.G."/>
            <person name="Walton J.D."/>
            <person name="Blanchette R.A."/>
            <person name="Henrissat B."/>
            <person name="Martin F."/>
            <person name="Cullen D."/>
            <person name="Hibbett D.S."/>
            <person name="Grigoriev I.V."/>
        </authorList>
    </citation>
    <scope>NUCLEOTIDE SEQUENCE [LARGE SCALE GENOMIC DNA]</scope>
    <source>
        <strain evidence="5">PC15</strain>
    </source>
</reference>
<dbReference type="VEuPathDB" id="FungiDB:PLEOSDRAFT_170656"/>
<dbReference type="InterPro" id="IPR022385">
    <property type="entry name" value="Rhs_assc_core"/>
</dbReference>
<keyword evidence="2" id="KW-0472">Membrane</keyword>
<proteinExistence type="predicted"/>
<evidence type="ECO:0000256" key="1">
    <source>
        <dbReference type="ARBA" id="ARBA00022737"/>
    </source>
</evidence>
<keyword evidence="2" id="KW-1133">Transmembrane helix</keyword>
<dbReference type="PANTHER" id="PTHR32305">
    <property type="match status" value="1"/>
</dbReference>
<dbReference type="NCBIfam" id="TIGR01643">
    <property type="entry name" value="YD_repeat_2x"/>
    <property type="match status" value="1"/>
</dbReference>
<dbReference type="InterPro" id="IPR006530">
    <property type="entry name" value="YD"/>
</dbReference>
<dbReference type="Pfam" id="PF25023">
    <property type="entry name" value="TEN_YD-shell"/>
    <property type="match status" value="1"/>
</dbReference>
<dbReference type="InterPro" id="IPR050708">
    <property type="entry name" value="T6SS_VgrG/RHS"/>
</dbReference>
<evidence type="ECO:0000259" key="3">
    <source>
        <dbReference type="Pfam" id="PF25023"/>
    </source>
</evidence>
<keyword evidence="2" id="KW-0812">Transmembrane</keyword>
<dbReference type="InterPro" id="IPR028994">
    <property type="entry name" value="Integrin_alpha_N"/>
</dbReference>
<gene>
    <name evidence="4" type="ORF">PLEOSDRAFT_170656</name>
</gene>
<dbReference type="EMBL" id="KL198011">
    <property type="protein sequence ID" value="KDQ24226.1"/>
    <property type="molecule type" value="Genomic_DNA"/>
</dbReference>
<dbReference type="PANTHER" id="PTHR32305:SF15">
    <property type="entry name" value="PROTEIN RHSA-RELATED"/>
    <property type="match status" value="1"/>
</dbReference>
<dbReference type="HOGENOM" id="CLU_233374_0_0_1"/>
<dbReference type="NCBIfam" id="TIGR03696">
    <property type="entry name" value="Rhs_assc_core"/>
    <property type="match status" value="1"/>
</dbReference>
<dbReference type="SUPFAM" id="SSF69318">
    <property type="entry name" value="Integrin alpha N-terminal domain"/>
    <property type="match status" value="1"/>
</dbReference>
<dbReference type="Gene3D" id="2.180.10.10">
    <property type="entry name" value="RHS repeat-associated core"/>
    <property type="match status" value="3"/>
</dbReference>
<feature type="domain" description="Teneurin-like YD-shell" evidence="3">
    <location>
        <begin position="1455"/>
        <end position="1759"/>
    </location>
</feature>
<accession>A0A067NKW2</accession>